<sequence length="138" mass="15232">MANTFLLEIVTPTGPFFTGQVESLILPATDGSYGVEAGHEPVVAAIEPGETRYKVDGVWTSVIVTHGFAEIMSDYAVVLVSTAERPEEIDEARAQRAKSRAEERLRQHGSQREYYRSKAALARATARLSAVRRRRGAR</sequence>
<dbReference type="Proteomes" id="UP000886751">
    <property type="component" value="Unassembled WGS sequence"/>
</dbReference>
<evidence type="ECO:0000256" key="5">
    <source>
        <dbReference type="ARBA" id="ARBA00023065"/>
    </source>
</evidence>
<comment type="caution">
    <text evidence="14">The sequence shown here is derived from an EMBL/GenBank/DDBJ whole genome shotgun (WGS) entry which is preliminary data.</text>
</comment>
<keyword evidence="3 9" id="KW-0813">Transport</keyword>
<evidence type="ECO:0000256" key="11">
    <source>
        <dbReference type="SAM" id="MobiDB-lite"/>
    </source>
</evidence>
<comment type="function">
    <text evidence="9">Produces ATP from ADP in the presence of a proton gradient across the membrane.</text>
</comment>
<dbReference type="Pfam" id="PF02823">
    <property type="entry name" value="ATP-synt_DE_N"/>
    <property type="match status" value="1"/>
</dbReference>
<evidence type="ECO:0000256" key="9">
    <source>
        <dbReference type="HAMAP-Rule" id="MF_00530"/>
    </source>
</evidence>
<comment type="subunit">
    <text evidence="9 10">F-type ATPases have 2 components, CF(1) - the catalytic core - and CF(0) - the membrane proton channel. CF(1) has five subunits: alpha(3), beta(3), gamma(1), delta(1), epsilon(1). CF(0) has three main subunits: a, b and c.</text>
</comment>
<feature type="region of interest" description="Disordered" evidence="11">
    <location>
        <begin position="89"/>
        <end position="112"/>
    </location>
</feature>
<feature type="compositionally biased region" description="Basic and acidic residues" evidence="11">
    <location>
        <begin position="91"/>
        <end position="112"/>
    </location>
</feature>
<dbReference type="PANTHER" id="PTHR13822:SF10">
    <property type="entry name" value="ATP SYNTHASE EPSILON CHAIN, CHLOROPLASTIC"/>
    <property type="match status" value="1"/>
</dbReference>
<keyword evidence="6 9" id="KW-0472">Membrane</keyword>
<dbReference type="HAMAP" id="MF_00530">
    <property type="entry name" value="ATP_synth_epsil_bac"/>
    <property type="match status" value="1"/>
</dbReference>
<dbReference type="GO" id="GO:0005886">
    <property type="term" value="C:plasma membrane"/>
    <property type="evidence" value="ECO:0007669"/>
    <property type="project" value="UniProtKB-SubCell"/>
</dbReference>
<feature type="domain" description="ATP synthase F1 complex delta/epsilon subunit N-terminal" evidence="13">
    <location>
        <begin position="7"/>
        <end position="83"/>
    </location>
</feature>
<evidence type="ECO:0000256" key="1">
    <source>
        <dbReference type="ARBA" id="ARBA00004202"/>
    </source>
</evidence>
<organism evidence="14 15">
    <name type="scientific">Candidatus Gemmiger excrementipullorum</name>
    <dbReference type="NCBI Taxonomy" id="2838610"/>
    <lineage>
        <taxon>Bacteria</taxon>
        <taxon>Bacillati</taxon>
        <taxon>Bacillota</taxon>
        <taxon>Clostridia</taxon>
        <taxon>Eubacteriales</taxon>
        <taxon>Gemmiger</taxon>
    </lineage>
</organism>
<keyword evidence="5 9" id="KW-0406">Ion transport</keyword>
<evidence type="ECO:0000256" key="7">
    <source>
        <dbReference type="ARBA" id="ARBA00023196"/>
    </source>
</evidence>
<dbReference type="Pfam" id="PF00401">
    <property type="entry name" value="ATP-synt_DE"/>
    <property type="match status" value="1"/>
</dbReference>
<evidence type="ECO:0000259" key="12">
    <source>
        <dbReference type="Pfam" id="PF00401"/>
    </source>
</evidence>
<proteinExistence type="inferred from homology"/>
<dbReference type="SUPFAM" id="SSF46604">
    <property type="entry name" value="Epsilon subunit of F1F0-ATP synthase C-terminal domain"/>
    <property type="match status" value="1"/>
</dbReference>
<keyword evidence="8 9" id="KW-0066">ATP synthesis</keyword>
<reference evidence="14" key="2">
    <citation type="submission" date="2021-04" db="EMBL/GenBank/DDBJ databases">
        <authorList>
            <person name="Gilroy R."/>
        </authorList>
    </citation>
    <scope>NUCLEOTIDE SEQUENCE</scope>
    <source>
        <strain evidence="14">ChiHecec2B26-7398</strain>
    </source>
</reference>
<evidence type="ECO:0000259" key="13">
    <source>
        <dbReference type="Pfam" id="PF02823"/>
    </source>
</evidence>
<dbReference type="InterPro" id="IPR001469">
    <property type="entry name" value="ATP_synth_F1_dsu/esu"/>
</dbReference>
<evidence type="ECO:0000256" key="2">
    <source>
        <dbReference type="ARBA" id="ARBA00005712"/>
    </source>
</evidence>
<gene>
    <name evidence="9 14" type="primary">atpC</name>
    <name evidence="14" type="ORF">H9846_09000</name>
</gene>
<evidence type="ECO:0000256" key="6">
    <source>
        <dbReference type="ARBA" id="ARBA00023136"/>
    </source>
</evidence>
<keyword evidence="7 9" id="KW-0139">CF(1)</keyword>
<evidence type="ECO:0000256" key="10">
    <source>
        <dbReference type="RuleBase" id="RU003656"/>
    </source>
</evidence>
<dbReference type="GO" id="GO:0045259">
    <property type="term" value="C:proton-transporting ATP synthase complex"/>
    <property type="evidence" value="ECO:0007669"/>
    <property type="project" value="UniProtKB-KW"/>
</dbReference>
<evidence type="ECO:0000313" key="14">
    <source>
        <dbReference type="EMBL" id="HIX95580.1"/>
    </source>
</evidence>
<feature type="domain" description="ATP synthase epsilon subunit C-terminal" evidence="12">
    <location>
        <begin position="87"/>
        <end position="131"/>
    </location>
</feature>
<evidence type="ECO:0000256" key="4">
    <source>
        <dbReference type="ARBA" id="ARBA00022475"/>
    </source>
</evidence>
<keyword evidence="4 9" id="KW-1003">Cell membrane</keyword>
<reference evidence="14" key="1">
    <citation type="journal article" date="2021" name="PeerJ">
        <title>Extensive microbial diversity within the chicken gut microbiome revealed by metagenomics and culture.</title>
        <authorList>
            <person name="Gilroy R."/>
            <person name="Ravi A."/>
            <person name="Getino M."/>
            <person name="Pursley I."/>
            <person name="Horton D.L."/>
            <person name="Alikhan N.F."/>
            <person name="Baker D."/>
            <person name="Gharbi K."/>
            <person name="Hall N."/>
            <person name="Watson M."/>
            <person name="Adriaenssens E.M."/>
            <person name="Foster-Nyarko E."/>
            <person name="Jarju S."/>
            <person name="Secka A."/>
            <person name="Antonio M."/>
            <person name="Oren A."/>
            <person name="Chaudhuri R.R."/>
            <person name="La Ragione R."/>
            <person name="Hildebrand F."/>
            <person name="Pallen M.J."/>
        </authorList>
    </citation>
    <scope>NUCLEOTIDE SEQUENCE</scope>
    <source>
        <strain evidence="14">ChiHecec2B26-7398</strain>
    </source>
</reference>
<dbReference type="EMBL" id="DXEI01000134">
    <property type="protein sequence ID" value="HIX95580.1"/>
    <property type="molecule type" value="Genomic_DNA"/>
</dbReference>
<dbReference type="CDD" id="cd12152">
    <property type="entry name" value="F1-ATPase_delta"/>
    <property type="match status" value="1"/>
</dbReference>
<dbReference type="GO" id="GO:0046933">
    <property type="term" value="F:proton-transporting ATP synthase activity, rotational mechanism"/>
    <property type="evidence" value="ECO:0007669"/>
    <property type="project" value="UniProtKB-UniRule"/>
</dbReference>
<evidence type="ECO:0000313" key="15">
    <source>
        <dbReference type="Proteomes" id="UP000886751"/>
    </source>
</evidence>
<evidence type="ECO:0000256" key="3">
    <source>
        <dbReference type="ARBA" id="ARBA00022448"/>
    </source>
</evidence>
<evidence type="ECO:0000256" key="8">
    <source>
        <dbReference type="ARBA" id="ARBA00023310"/>
    </source>
</evidence>
<dbReference type="PANTHER" id="PTHR13822">
    <property type="entry name" value="ATP SYNTHASE DELTA/EPSILON CHAIN"/>
    <property type="match status" value="1"/>
</dbReference>
<name>A0A9D1Y556_9FIRM</name>
<dbReference type="GO" id="GO:0005524">
    <property type="term" value="F:ATP binding"/>
    <property type="evidence" value="ECO:0007669"/>
    <property type="project" value="UniProtKB-UniRule"/>
</dbReference>
<dbReference type="InterPro" id="IPR036794">
    <property type="entry name" value="ATP_F1_dsu/esu_C_sf"/>
</dbReference>
<dbReference type="NCBIfam" id="TIGR01216">
    <property type="entry name" value="ATP_synt_epsi"/>
    <property type="match status" value="1"/>
</dbReference>
<dbReference type="Gene3D" id="2.60.15.10">
    <property type="entry name" value="F0F1 ATP synthase delta/epsilon subunit, N-terminal"/>
    <property type="match status" value="1"/>
</dbReference>
<dbReference type="InterPro" id="IPR020546">
    <property type="entry name" value="ATP_synth_F1_dsu/esu_N"/>
</dbReference>
<dbReference type="InterPro" id="IPR036771">
    <property type="entry name" value="ATPsynth_dsu/esu_N"/>
</dbReference>
<accession>A0A9D1Y556</accession>
<dbReference type="AlphaFoldDB" id="A0A9D1Y556"/>
<keyword evidence="9" id="KW-0375">Hydrogen ion transport</keyword>
<dbReference type="Gene3D" id="1.20.5.440">
    <property type="entry name" value="ATP synthase delta/epsilon subunit, C-terminal domain"/>
    <property type="match status" value="1"/>
</dbReference>
<comment type="subcellular location">
    <subcellularLocation>
        <location evidence="1 9">Cell membrane</location>
        <topology evidence="1 9">Peripheral membrane protein</topology>
    </subcellularLocation>
</comment>
<comment type="similarity">
    <text evidence="2 9 10">Belongs to the ATPase epsilon chain family.</text>
</comment>
<protein>
    <recommendedName>
        <fullName evidence="9">ATP synthase epsilon chain</fullName>
    </recommendedName>
    <alternativeName>
        <fullName evidence="9">ATP synthase F1 sector epsilon subunit</fullName>
    </alternativeName>
    <alternativeName>
        <fullName evidence="9">F-ATPase epsilon subunit</fullName>
    </alternativeName>
</protein>
<dbReference type="InterPro" id="IPR020547">
    <property type="entry name" value="ATP_synth_F1_esu_C"/>
</dbReference>
<dbReference type="SUPFAM" id="SSF51344">
    <property type="entry name" value="Epsilon subunit of F1F0-ATP synthase N-terminal domain"/>
    <property type="match status" value="1"/>
</dbReference>